<evidence type="ECO:0008006" key="10">
    <source>
        <dbReference type="Google" id="ProtNLM"/>
    </source>
</evidence>
<organism evidence="8 9">
    <name type="scientific">Candidatus Schekmanbacteria bacterium GWA2_38_11</name>
    <dbReference type="NCBI Taxonomy" id="1817876"/>
    <lineage>
        <taxon>Bacteria</taxon>
        <taxon>Candidatus Schekmaniibacteriota</taxon>
    </lineage>
</organism>
<evidence type="ECO:0000256" key="1">
    <source>
        <dbReference type="ARBA" id="ARBA00001946"/>
    </source>
</evidence>
<feature type="binding site" evidence="7">
    <location>
        <position position="20"/>
    </location>
    <ligand>
        <name>Mg(2+)</name>
        <dbReference type="ChEBI" id="CHEBI:18420"/>
    </ligand>
</feature>
<gene>
    <name evidence="8" type="ORF">A2042_02270</name>
</gene>
<accession>A0A1F7RPS6</accession>
<keyword evidence="5" id="KW-0378">Hydrolase</keyword>
<feature type="binding site" evidence="7">
    <location>
        <position position="22"/>
    </location>
    <ligand>
        <name>substrate</name>
    </ligand>
</feature>
<dbReference type="InterPro" id="IPR050793">
    <property type="entry name" value="CMP-NeuNAc_synthase"/>
</dbReference>
<evidence type="ECO:0000256" key="6">
    <source>
        <dbReference type="ARBA" id="ARBA00022842"/>
    </source>
</evidence>
<dbReference type="GO" id="GO:0046872">
    <property type="term" value="F:metal ion binding"/>
    <property type="evidence" value="ECO:0007669"/>
    <property type="project" value="UniProtKB-KW"/>
</dbReference>
<dbReference type="PIRSF" id="PIRSF006118">
    <property type="entry name" value="KDO8-P_Ptase"/>
    <property type="match status" value="1"/>
</dbReference>
<dbReference type="PANTHER" id="PTHR21485">
    <property type="entry name" value="HAD SUPERFAMILY MEMBERS CMAS AND KDSC"/>
    <property type="match status" value="1"/>
</dbReference>
<dbReference type="SUPFAM" id="SSF56784">
    <property type="entry name" value="HAD-like"/>
    <property type="match status" value="1"/>
</dbReference>
<sequence length="184" mass="20977">MKVSSEAAKKAKKIKLIILDVDGVLTDGRISFNSKNEEFKSFDVKDGHGIKLAQRSGIKFAIITGRWSPIVEKRGRELEISEIHQNAIDKLKVFNEVLKKFELKNEEVAYIGDDIVDIPVLKRVGLAATVADAFDYVKKEAHYITKLKGGRGAVRELIDFILKKQNRWNDLTRRYYRKDGEGIE</sequence>
<evidence type="ECO:0000256" key="2">
    <source>
        <dbReference type="ARBA" id="ARBA00005893"/>
    </source>
</evidence>
<dbReference type="Proteomes" id="UP000178526">
    <property type="component" value="Unassembled WGS sequence"/>
</dbReference>
<dbReference type="NCBIfam" id="TIGR01662">
    <property type="entry name" value="HAD-SF-IIIA"/>
    <property type="match status" value="1"/>
</dbReference>
<evidence type="ECO:0000256" key="7">
    <source>
        <dbReference type="PIRSR" id="PIRSR006118-2"/>
    </source>
</evidence>
<proteinExistence type="inferred from homology"/>
<protein>
    <recommendedName>
        <fullName evidence="10">3-deoxy-D-manno-octulosonate 8-phosphate phosphatase</fullName>
    </recommendedName>
</protein>
<dbReference type="SFLD" id="SFLDS00003">
    <property type="entry name" value="Haloacid_Dehalogenase"/>
    <property type="match status" value="1"/>
</dbReference>
<comment type="caution">
    <text evidence="8">The sequence shown here is derived from an EMBL/GenBank/DDBJ whole genome shotgun (WGS) entry which is preliminary data.</text>
</comment>
<dbReference type="InterPro" id="IPR036412">
    <property type="entry name" value="HAD-like_sf"/>
</dbReference>
<evidence type="ECO:0000256" key="3">
    <source>
        <dbReference type="ARBA" id="ARBA00011881"/>
    </source>
</evidence>
<dbReference type="GO" id="GO:0008781">
    <property type="term" value="F:N-acylneuraminate cytidylyltransferase activity"/>
    <property type="evidence" value="ECO:0007669"/>
    <property type="project" value="TreeGrafter"/>
</dbReference>
<dbReference type="SFLD" id="SFLDG01138">
    <property type="entry name" value="C1.6.2:_Deoxy-d-mannose-octulo"/>
    <property type="match status" value="1"/>
</dbReference>
<dbReference type="CDD" id="cd01630">
    <property type="entry name" value="HAD_KDO-like"/>
    <property type="match status" value="1"/>
</dbReference>
<keyword evidence="4 7" id="KW-0479">Metal-binding</keyword>
<dbReference type="NCBIfam" id="NF007019">
    <property type="entry name" value="PRK09484.1"/>
    <property type="match status" value="1"/>
</dbReference>
<dbReference type="InterPro" id="IPR006549">
    <property type="entry name" value="HAD-SF_hydro_IIIA"/>
</dbReference>
<dbReference type="NCBIfam" id="TIGR01670">
    <property type="entry name" value="KdsC-phosphatas"/>
    <property type="match status" value="1"/>
</dbReference>
<comment type="similarity">
    <text evidence="2">Belongs to the KdsC family.</text>
</comment>
<evidence type="ECO:0000256" key="4">
    <source>
        <dbReference type="ARBA" id="ARBA00022723"/>
    </source>
</evidence>
<keyword evidence="6 7" id="KW-0460">Magnesium</keyword>
<evidence type="ECO:0000313" key="9">
    <source>
        <dbReference type="Proteomes" id="UP000178526"/>
    </source>
</evidence>
<dbReference type="InterPro" id="IPR023214">
    <property type="entry name" value="HAD_sf"/>
</dbReference>
<dbReference type="GO" id="GO:0016788">
    <property type="term" value="F:hydrolase activity, acting on ester bonds"/>
    <property type="evidence" value="ECO:0007669"/>
    <property type="project" value="InterPro"/>
</dbReference>
<dbReference type="AlphaFoldDB" id="A0A1F7RPS6"/>
<dbReference type="FunFam" id="3.40.50.1000:FF:000029">
    <property type="entry name" value="3-deoxy-D-manno-octulosonate 8-phosphate phosphatase KdsC"/>
    <property type="match status" value="1"/>
</dbReference>
<dbReference type="Pfam" id="PF08282">
    <property type="entry name" value="Hydrolase_3"/>
    <property type="match status" value="1"/>
</dbReference>
<evidence type="ECO:0000256" key="5">
    <source>
        <dbReference type="ARBA" id="ARBA00022801"/>
    </source>
</evidence>
<dbReference type="EMBL" id="MGDB01000005">
    <property type="protein sequence ID" value="OGL43330.1"/>
    <property type="molecule type" value="Genomic_DNA"/>
</dbReference>
<comment type="cofactor">
    <cofactor evidence="1 7">
        <name>Mg(2+)</name>
        <dbReference type="ChEBI" id="CHEBI:18420"/>
    </cofactor>
</comment>
<dbReference type="InterPro" id="IPR010023">
    <property type="entry name" value="KdsC_fam"/>
</dbReference>
<name>A0A1F7RPS6_9BACT</name>
<reference evidence="8 9" key="1">
    <citation type="journal article" date="2016" name="Nat. Commun.">
        <title>Thousands of microbial genomes shed light on interconnected biogeochemical processes in an aquifer system.</title>
        <authorList>
            <person name="Anantharaman K."/>
            <person name="Brown C.T."/>
            <person name="Hug L.A."/>
            <person name="Sharon I."/>
            <person name="Castelle C.J."/>
            <person name="Probst A.J."/>
            <person name="Thomas B.C."/>
            <person name="Singh A."/>
            <person name="Wilkins M.J."/>
            <person name="Karaoz U."/>
            <person name="Brodie E.L."/>
            <person name="Williams K.H."/>
            <person name="Hubbard S.S."/>
            <person name="Banfield J.F."/>
        </authorList>
    </citation>
    <scope>NUCLEOTIDE SEQUENCE [LARGE SCALE GENOMIC DNA]</scope>
</reference>
<dbReference type="Gene3D" id="3.40.50.1000">
    <property type="entry name" value="HAD superfamily/HAD-like"/>
    <property type="match status" value="1"/>
</dbReference>
<dbReference type="PANTHER" id="PTHR21485:SF3">
    <property type="entry name" value="N-ACYLNEURAMINATE CYTIDYLYLTRANSFERASE"/>
    <property type="match status" value="1"/>
</dbReference>
<feature type="binding site" evidence="7">
    <location>
        <position position="113"/>
    </location>
    <ligand>
        <name>Mg(2+)</name>
        <dbReference type="ChEBI" id="CHEBI:18420"/>
    </ligand>
</feature>
<comment type="subunit">
    <text evidence="3">Homotetramer.</text>
</comment>
<evidence type="ECO:0000313" key="8">
    <source>
        <dbReference type="EMBL" id="OGL43330.1"/>
    </source>
</evidence>
<dbReference type="SFLD" id="SFLDG01136">
    <property type="entry name" value="C1.6:_Phosphoserine_Phosphatas"/>
    <property type="match status" value="1"/>
</dbReference>